<dbReference type="AlphaFoldDB" id="A0AA88P2P7"/>
<evidence type="ECO:0000313" key="3">
    <source>
        <dbReference type="Proteomes" id="UP001187315"/>
    </source>
</evidence>
<evidence type="ECO:0000256" key="1">
    <source>
        <dbReference type="SAM" id="MobiDB-lite"/>
    </source>
</evidence>
<feature type="region of interest" description="Disordered" evidence="1">
    <location>
        <begin position="1"/>
        <end position="67"/>
    </location>
</feature>
<feature type="compositionally biased region" description="Basic and acidic residues" evidence="1">
    <location>
        <begin position="1"/>
        <end position="13"/>
    </location>
</feature>
<organism evidence="2 3">
    <name type="scientific">Tachysurus vachellii</name>
    <name type="common">Darkbarbel catfish</name>
    <name type="synonym">Pelteobagrus vachellii</name>
    <dbReference type="NCBI Taxonomy" id="175792"/>
    <lineage>
        <taxon>Eukaryota</taxon>
        <taxon>Metazoa</taxon>
        <taxon>Chordata</taxon>
        <taxon>Craniata</taxon>
        <taxon>Vertebrata</taxon>
        <taxon>Euteleostomi</taxon>
        <taxon>Actinopterygii</taxon>
        <taxon>Neopterygii</taxon>
        <taxon>Teleostei</taxon>
        <taxon>Ostariophysi</taxon>
        <taxon>Siluriformes</taxon>
        <taxon>Bagridae</taxon>
        <taxon>Tachysurus</taxon>
    </lineage>
</organism>
<protein>
    <submittedName>
        <fullName evidence="2">Uncharacterized protein</fullName>
    </submittedName>
</protein>
<feature type="compositionally biased region" description="Low complexity" evidence="1">
    <location>
        <begin position="32"/>
        <end position="46"/>
    </location>
</feature>
<accession>A0AA88P2P7</accession>
<gene>
    <name evidence="2" type="ORF">Q7C36_002888</name>
</gene>
<keyword evidence="3" id="KW-1185">Reference proteome</keyword>
<comment type="caution">
    <text evidence="2">The sequence shown here is derived from an EMBL/GenBank/DDBJ whole genome shotgun (WGS) entry which is preliminary data.</text>
</comment>
<sequence length="149" mass="14854">MMGDHLRDPRQLSDQRGNCPPSKISLGAGFDSVSISESCSETTSSESSEDSMKAHSGRTSLGEGGCSSSVSAQLAAVTMPSIAGVAESAAPSTGCAASRAASWDELLCGMSSVSTTAPWELCAGCPGWSNRVPGSGSLGPVAASSRPPG</sequence>
<evidence type="ECO:0000313" key="2">
    <source>
        <dbReference type="EMBL" id="KAK2863734.1"/>
    </source>
</evidence>
<name>A0AA88P2P7_TACVA</name>
<proteinExistence type="predicted"/>
<reference evidence="2" key="1">
    <citation type="submission" date="2023-08" db="EMBL/GenBank/DDBJ databases">
        <title>Pelteobagrus vachellii genome.</title>
        <authorList>
            <person name="Liu H."/>
        </authorList>
    </citation>
    <scope>NUCLEOTIDE SEQUENCE</scope>
    <source>
        <strain evidence="2">PRFRI_2022a</strain>
        <tissue evidence="2">Muscle</tissue>
    </source>
</reference>
<dbReference type="EMBL" id="JAVHJS010000003">
    <property type="protein sequence ID" value="KAK2863734.1"/>
    <property type="molecule type" value="Genomic_DNA"/>
</dbReference>
<dbReference type="Proteomes" id="UP001187315">
    <property type="component" value="Unassembled WGS sequence"/>
</dbReference>